<evidence type="ECO:0000256" key="7">
    <source>
        <dbReference type="ARBA" id="ARBA00022723"/>
    </source>
</evidence>
<keyword evidence="4" id="KW-0489">Methyltransferase</keyword>
<dbReference type="OrthoDB" id="2154311at2759"/>
<dbReference type="GO" id="GO:0001510">
    <property type="term" value="P:RNA methylation"/>
    <property type="evidence" value="ECO:0007669"/>
    <property type="project" value="InterPro"/>
</dbReference>
<evidence type="ECO:0000256" key="1">
    <source>
        <dbReference type="ARBA" id="ARBA00001946"/>
    </source>
</evidence>
<evidence type="ECO:0000256" key="12">
    <source>
        <dbReference type="ARBA" id="ARBA00048418"/>
    </source>
</evidence>
<dbReference type="GO" id="GO:0046872">
    <property type="term" value="F:metal ion binding"/>
    <property type="evidence" value="ECO:0007669"/>
    <property type="project" value="UniProtKB-KW"/>
</dbReference>
<dbReference type="EMBL" id="KZ819639">
    <property type="protein sequence ID" value="PWN87688.1"/>
    <property type="molecule type" value="Genomic_DNA"/>
</dbReference>
<evidence type="ECO:0000313" key="13">
    <source>
        <dbReference type="EMBL" id="PWN87688.1"/>
    </source>
</evidence>
<dbReference type="PANTHER" id="PTHR21404:SF3">
    <property type="entry name" value="SMALL RNA 2'-O-METHYLTRANSFERASE"/>
    <property type="match status" value="1"/>
</dbReference>
<keyword evidence="10" id="KW-0943">RNA-mediated gene silencing</keyword>
<keyword evidence="9" id="KW-0694">RNA-binding</keyword>
<evidence type="ECO:0000256" key="3">
    <source>
        <dbReference type="ARBA" id="ARBA00021330"/>
    </source>
</evidence>
<comment type="catalytic activity">
    <reaction evidence="12">
        <text>small RNA 3'-end nucleotide + S-adenosyl-L-methionine = small RNA 3'-end 2'-O-methylnucleotide + S-adenosyl-L-homocysteine + H(+)</text>
        <dbReference type="Rhea" id="RHEA:37887"/>
        <dbReference type="Rhea" id="RHEA-COMP:10415"/>
        <dbReference type="Rhea" id="RHEA-COMP:10416"/>
        <dbReference type="ChEBI" id="CHEBI:15378"/>
        <dbReference type="ChEBI" id="CHEBI:57856"/>
        <dbReference type="ChEBI" id="CHEBI:59789"/>
        <dbReference type="ChEBI" id="CHEBI:74896"/>
        <dbReference type="ChEBI" id="CHEBI:74898"/>
        <dbReference type="EC" id="2.1.1.386"/>
    </reaction>
</comment>
<dbReference type="GeneID" id="37041676"/>
<dbReference type="SUPFAM" id="SSF53335">
    <property type="entry name" value="S-adenosyl-L-methionine-dependent methyltransferases"/>
    <property type="match status" value="1"/>
</dbReference>
<evidence type="ECO:0000256" key="9">
    <source>
        <dbReference type="ARBA" id="ARBA00022884"/>
    </source>
</evidence>
<dbReference type="InParanoid" id="A0A316YGF8"/>
<keyword evidence="14" id="KW-1185">Reference proteome</keyword>
<evidence type="ECO:0000256" key="4">
    <source>
        <dbReference type="ARBA" id="ARBA00022603"/>
    </source>
</evidence>
<sequence length="173" mass="19522">MRFPDSSGAYTGPSQVAPADIIALDLDEAVLRWPIRLLEQQGPEEEPRFRAMRVRILQGSLAQFDSRLRGLDAIVAAEVIEHLDEATLEAFGRVVLGRYRPNKLLVTTPNYAFNCNFPGADTRQGFYKDVTGRTDRWFRHDDHRFEFTPSEFSAWCDALAAREGYDVEVGGIG</sequence>
<evidence type="ECO:0000256" key="10">
    <source>
        <dbReference type="ARBA" id="ARBA00023158"/>
    </source>
</evidence>
<dbReference type="STRING" id="215250.A0A316YGF8"/>
<accession>A0A316YGF8</accession>
<keyword evidence="5" id="KW-0808">Transferase</keyword>
<evidence type="ECO:0000256" key="11">
    <source>
        <dbReference type="ARBA" id="ARBA00035025"/>
    </source>
</evidence>
<dbReference type="Gene3D" id="3.40.50.150">
    <property type="entry name" value="Vaccinia Virus protein VP39"/>
    <property type="match status" value="1"/>
</dbReference>
<dbReference type="InterPro" id="IPR029063">
    <property type="entry name" value="SAM-dependent_MTases_sf"/>
</dbReference>
<evidence type="ECO:0000313" key="14">
    <source>
        <dbReference type="Proteomes" id="UP000245768"/>
    </source>
</evidence>
<name>A0A316YGF8_9BASI</name>
<dbReference type="InterPro" id="IPR026610">
    <property type="entry name" value="Hen1"/>
</dbReference>
<dbReference type="AlphaFoldDB" id="A0A316YGF8"/>
<dbReference type="RefSeq" id="XP_025374886.1">
    <property type="nucleotide sequence ID" value="XM_025519760.1"/>
</dbReference>
<dbReference type="GO" id="GO:0030422">
    <property type="term" value="P:siRNA processing"/>
    <property type="evidence" value="ECO:0007669"/>
    <property type="project" value="TreeGrafter"/>
</dbReference>
<gene>
    <name evidence="13" type="ORF">FA10DRAFT_255243</name>
</gene>
<reference evidence="13 14" key="1">
    <citation type="journal article" date="2018" name="Mol. Biol. Evol.">
        <title>Broad Genomic Sampling Reveals a Smut Pathogenic Ancestry of the Fungal Clade Ustilaginomycotina.</title>
        <authorList>
            <person name="Kijpornyongpan T."/>
            <person name="Mondo S.J."/>
            <person name="Barry K."/>
            <person name="Sandor L."/>
            <person name="Lee J."/>
            <person name="Lipzen A."/>
            <person name="Pangilinan J."/>
            <person name="LaButti K."/>
            <person name="Hainaut M."/>
            <person name="Henrissat B."/>
            <person name="Grigoriev I.V."/>
            <person name="Spatafora J.W."/>
            <person name="Aime M.C."/>
        </authorList>
    </citation>
    <scope>NUCLEOTIDE SEQUENCE [LARGE SCALE GENOMIC DNA]</scope>
    <source>
        <strain evidence="13 14">MCA 4198</strain>
    </source>
</reference>
<evidence type="ECO:0000256" key="2">
    <source>
        <dbReference type="ARBA" id="ARBA00009026"/>
    </source>
</evidence>
<keyword evidence="6" id="KW-0949">S-adenosyl-L-methionine</keyword>
<evidence type="ECO:0000256" key="8">
    <source>
        <dbReference type="ARBA" id="ARBA00022842"/>
    </source>
</evidence>
<dbReference type="EC" id="2.1.1.386" evidence="11"/>
<organism evidence="13 14">
    <name type="scientific">Acaromyces ingoldii</name>
    <dbReference type="NCBI Taxonomy" id="215250"/>
    <lineage>
        <taxon>Eukaryota</taxon>
        <taxon>Fungi</taxon>
        <taxon>Dikarya</taxon>
        <taxon>Basidiomycota</taxon>
        <taxon>Ustilaginomycotina</taxon>
        <taxon>Exobasidiomycetes</taxon>
        <taxon>Exobasidiales</taxon>
        <taxon>Cryptobasidiaceae</taxon>
        <taxon>Acaromyces</taxon>
    </lineage>
</organism>
<dbReference type="GO" id="GO:0005634">
    <property type="term" value="C:nucleus"/>
    <property type="evidence" value="ECO:0007669"/>
    <property type="project" value="TreeGrafter"/>
</dbReference>
<dbReference type="GO" id="GO:0003723">
    <property type="term" value="F:RNA binding"/>
    <property type="evidence" value="ECO:0007669"/>
    <property type="project" value="UniProtKB-KW"/>
</dbReference>
<dbReference type="PANTHER" id="PTHR21404">
    <property type="entry name" value="HEN1"/>
    <property type="match status" value="1"/>
</dbReference>
<comment type="cofactor">
    <cofactor evidence="1">
        <name>Mg(2+)</name>
        <dbReference type="ChEBI" id="CHEBI:18420"/>
    </cofactor>
</comment>
<keyword evidence="8" id="KW-0460">Magnesium</keyword>
<evidence type="ECO:0000256" key="6">
    <source>
        <dbReference type="ARBA" id="ARBA00022691"/>
    </source>
</evidence>
<dbReference type="GO" id="GO:0005737">
    <property type="term" value="C:cytoplasm"/>
    <property type="evidence" value="ECO:0007669"/>
    <property type="project" value="TreeGrafter"/>
</dbReference>
<protein>
    <recommendedName>
        <fullName evidence="3">Small RNA 2'-O-methyltransferase</fullName>
        <ecNumber evidence="11">2.1.1.386</ecNumber>
    </recommendedName>
</protein>
<feature type="non-terminal residue" evidence="13">
    <location>
        <position position="173"/>
    </location>
</feature>
<comment type="similarity">
    <text evidence="2">Belongs to the methyltransferase superfamily. HEN1 family.</text>
</comment>
<proteinExistence type="inferred from homology"/>
<evidence type="ECO:0000256" key="5">
    <source>
        <dbReference type="ARBA" id="ARBA00022679"/>
    </source>
</evidence>
<dbReference type="Proteomes" id="UP000245768">
    <property type="component" value="Unassembled WGS sequence"/>
</dbReference>
<dbReference type="GO" id="GO:0090486">
    <property type="term" value="F:small RNA 2'-O-methyltransferase activity"/>
    <property type="evidence" value="ECO:0007669"/>
    <property type="project" value="UniProtKB-EC"/>
</dbReference>
<keyword evidence="7" id="KW-0479">Metal-binding</keyword>